<feature type="region of interest" description="Disordered" evidence="2">
    <location>
        <begin position="1993"/>
        <end position="2047"/>
    </location>
</feature>
<sequence>MVRTRRMAAMTGDENVNPNSTEPQPMEIDQKPVKTRKATVKSKNAQATKQAAEPSTSVVREEDEEQVGANAQVEPQPEIQVQPVAQPLPPQKRSTRQSYELPNSGGMRVWGEPPGGWADDQPETGTSNTSTAPDNEGQDVVASNQQDTSNKAKSSAKRSQPKATKDQSKPIPKSESDTMASDVIENPWLDEPEEELDYDMPYTPKDLRKELRENLNTAGCLHPETWHPSVKSPFDAPPPPPENPPPPGSVLTVGLADKEVFRLYQLLRFWVSQEKVSRTANKFFHRLGYTYSRADSLREVLARRDRVLALTLERLSQRVPFELFLCRLARGFEDVDSDPQQVSPCYIIENLLDMQGRSYVKSVPVDENDWTQKPIEQQKPKLLPGYFDAAFVLVPRDTVADFLWETIEANGPPTTKYNATEKPVQTLLENYQTLSLRSAEDRERYWPIFSSLLRRACTWDSEKKLGFMPGQFVEDLLKACISAKDWELFTFAAGFTGFSLRKLPYDPLPFVRWARTEIAEGRATFQDIQQGILAVSLSHSLVKQRCSSITAFYQTTDEIVPRDWAQKAIAHIADFPDSQVIGQQDGSELFSAIKTCFGMGGKFIELATNVIKRNSSKLSFLLGFANELHESMISSTEDAIRELYLNLAEQVVNEMRPYKINSRSAETARLREIVQIRSTYRKVEQDLKLLKPAMEAADKADISRFISGLIAEKADTLLMRLTMRLVGDAKRIPLRELTHLWVPFLTLLLEVLEKHQLPLSTPRYQNIFAAILEMYLLKKVGKAPKPSWQPAMRKISCGCGLCVRVNQFLSESCSFDAIRISGVSIAFDHVNRYLMGVRESISCDFTPDAASGTVTVTKRLTPVATALKEWETKKEQVKKDIFAKFDQAKLRVILGADYPWLIGFKLLEDVVEVEVHDEKELPPLPALAAPVIGKPVDSFIIGRPDLSNPSSRGHQPSAAHQNTRQPYHQPTTLGYQGPQPGQALAQPVGAYYAINPPSQGERPPANPWAYAGPSTQPLPYGQQFQSGPPQTVQNAVSISVGSNGFAGSIQMTNNVNNQQSSTQINGLSGSISVVQDNGGQFNINLSNGHQYNNGNQYYGNQFNGYNHQATHTQSNLDRGRQLFFSEEAIVIQRQFPSWNSDSILAELRRRWTAMPIDLVESYVSKATMVQNQPQAHYRPSLPAPVLAAPQHAGPGLTPDDDLKAGREYYISTQMGSLRAQYPTHSHQLLLNTVLPAWNALPRSHREWFNKQALTQKQQQPQLAPIATSGARGLSRNQSIPSLSSIAPPPPPSAATTMPLNFFEGRLAVMREEARVKPTTAFAIAKPSVDRNGMVIVRMSSTTQVSIPEQDYMESKARLAPYPDVAHLDPCRKELERGRTWWINRFKDDFLRLNYIPGKSEQQIKQLLGEEWATSLTRADRLRTDDLGQIEDAKSGVARTHRVINESMMSRQAKKRARTSYGVSARWLESNETESEEENPVSWKPRGIKSTSMASKRPSATSATSATASSSVASPPVSGYEVFAKELEAKLRKSHPSASAENLRAVIQNRWESMSESHRAVYATMAIDKAKSGSGTVASSSYTSAAPSTNRASSTRKYDGFELYLNTDGFIVKRRYPEYSYAEVVEIMRKRWDAMLPSKRVELNTNASIYARDHARKSVFNALETLFKNEDKGKAKASSTPVAPNTSASTSGPSRPRQAEGFDFWFKFEEKRFKQKNPGLTHEQAVAALRKQWDDMSHVAQLMYKEMAAKANADTNNTSTPKPTASQTPSRSSSTPTIATASSSSTPNPSASGSITREEWERKYDGFNFYLNTEGRKLVEPPTTYDSIVYAMRGKWDGLSAKERASWEKLAKSWRSYEKSRKEGFNELRRALKMPLEPDIPPPPVTTTTTTAATATSATSSKASGGITWEEWAKKYDGLAWYINTEGYKYKQKHRDLFDYDTIVKIMEDQWKRMTTFEREDYESQAKKHRTSYGGRQMFSRLRRLCGLPEMADVIQPPKPLKNPPPLFKSTWRGSGSKTASSMLSSSPPRPEPATATSSPADSRGVLT</sequence>
<feature type="compositionally biased region" description="Low complexity" evidence="2">
    <location>
        <begin position="1885"/>
        <end position="1897"/>
    </location>
</feature>
<dbReference type="GO" id="GO:0003677">
    <property type="term" value="F:DNA binding"/>
    <property type="evidence" value="ECO:0007669"/>
    <property type="project" value="UniProtKB-UniRule"/>
</dbReference>
<keyword evidence="5" id="KW-1185">Reference proteome</keyword>
<gene>
    <name evidence="4" type="ORF">B0T20DRAFT_418463</name>
</gene>
<feature type="compositionally biased region" description="Polar residues" evidence="2">
    <location>
        <begin position="1752"/>
        <end position="1761"/>
    </location>
</feature>
<dbReference type="GO" id="GO:0005634">
    <property type="term" value="C:nucleus"/>
    <property type="evidence" value="ECO:0007669"/>
    <property type="project" value="UniProtKB-UniRule"/>
</dbReference>
<name>A0AAE0P8S9_SORBR</name>
<organism evidence="4 5">
    <name type="scientific">Sordaria brevicollis</name>
    <dbReference type="NCBI Taxonomy" id="83679"/>
    <lineage>
        <taxon>Eukaryota</taxon>
        <taxon>Fungi</taxon>
        <taxon>Dikarya</taxon>
        <taxon>Ascomycota</taxon>
        <taxon>Pezizomycotina</taxon>
        <taxon>Sordariomycetes</taxon>
        <taxon>Sordariomycetidae</taxon>
        <taxon>Sordariales</taxon>
        <taxon>Sordariaceae</taxon>
        <taxon>Sordaria</taxon>
    </lineage>
</organism>
<dbReference type="Proteomes" id="UP001281003">
    <property type="component" value="Unassembled WGS sequence"/>
</dbReference>
<feature type="compositionally biased region" description="Polar residues" evidence="2">
    <location>
        <begin position="123"/>
        <end position="133"/>
    </location>
</feature>
<feature type="region of interest" description="Disordered" evidence="2">
    <location>
        <begin position="942"/>
        <end position="980"/>
    </location>
</feature>
<feature type="region of interest" description="Disordered" evidence="2">
    <location>
        <begin position="1751"/>
        <end position="1796"/>
    </location>
</feature>
<feature type="region of interest" description="Disordered" evidence="2">
    <location>
        <begin position="1670"/>
        <end position="1696"/>
    </location>
</feature>
<evidence type="ECO:0000313" key="5">
    <source>
        <dbReference type="Proteomes" id="UP001281003"/>
    </source>
</evidence>
<dbReference type="PROSITE" id="PS50118">
    <property type="entry name" value="HMG_BOX_2"/>
    <property type="match status" value="1"/>
</dbReference>
<accession>A0AAE0P8S9</accession>
<feature type="compositionally biased region" description="Basic and acidic residues" evidence="2">
    <location>
        <begin position="163"/>
        <end position="176"/>
    </location>
</feature>
<feature type="compositionally biased region" description="Polar residues" evidence="2">
    <location>
        <begin position="141"/>
        <end position="153"/>
    </location>
</feature>
<dbReference type="Pfam" id="PF00505">
    <property type="entry name" value="HMG_box"/>
    <property type="match status" value="1"/>
</dbReference>
<feature type="region of interest" description="Disordered" evidence="2">
    <location>
        <begin position="1"/>
        <end position="200"/>
    </location>
</feature>
<feature type="region of interest" description="Disordered" evidence="2">
    <location>
        <begin position="1268"/>
        <end position="1297"/>
    </location>
</feature>
<feature type="compositionally biased region" description="Pro residues" evidence="2">
    <location>
        <begin position="1996"/>
        <end position="2006"/>
    </location>
</feature>
<dbReference type="CDD" id="cd00084">
    <property type="entry name" value="HMG-box_SF"/>
    <property type="match status" value="1"/>
</dbReference>
<feature type="DNA-binding region" description="HMG box" evidence="1">
    <location>
        <begin position="1512"/>
        <end position="1565"/>
    </location>
</feature>
<dbReference type="PANTHER" id="PTHR48125:SF10">
    <property type="entry name" value="OS12G0136300 PROTEIN"/>
    <property type="match status" value="1"/>
</dbReference>
<feature type="region of interest" description="Disordered" evidence="2">
    <location>
        <begin position="1874"/>
        <end position="1897"/>
    </location>
</feature>
<reference evidence="4" key="1">
    <citation type="journal article" date="2023" name="Mol. Phylogenet. Evol.">
        <title>Genome-scale phylogeny and comparative genomics of the fungal order Sordariales.</title>
        <authorList>
            <person name="Hensen N."/>
            <person name="Bonometti L."/>
            <person name="Westerberg I."/>
            <person name="Brannstrom I.O."/>
            <person name="Guillou S."/>
            <person name="Cros-Aarteil S."/>
            <person name="Calhoun S."/>
            <person name="Haridas S."/>
            <person name="Kuo A."/>
            <person name="Mondo S."/>
            <person name="Pangilinan J."/>
            <person name="Riley R."/>
            <person name="LaButti K."/>
            <person name="Andreopoulos B."/>
            <person name="Lipzen A."/>
            <person name="Chen C."/>
            <person name="Yan M."/>
            <person name="Daum C."/>
            <person name="Ng V."/>
            <person name="Clum A."/>
            <person name="Steindorff A."/>
            <person name="Ohm R.A."/>
            <person name="Martin F."/>
            <person name="Silar P."/>
            <person name="Natvig D.O."/>
            <person name="Lalanne C."/>
            <person name="Gautier V."/>
            <person name="Ament-Velasquez S.L."/>
            <person name="Kruys A."/>
            <person name="Hutchinson M.I."/>
            <person name="Powell A.J."/>
            <person name="Barry K."/>
            <person name="Miller A.N."/>
            <person name="Grigoriev I.V."/>
            <person name="Debuchy R."/>
            <person name="Gladieux P."/>
            <person name="Hiltunen Thoren M."/>
            <person name="Johannesson H."/>
        </authorList>
    </citation>
    <scope>NUCLEOTIDE SEQUENCE</scope>
    <source>
        <strain evidence="4">FGSC 1904</strain>
    </source>
</reference>
<dbReference type="EMBL" id="JAUTDP010000010">
    <property type="protein sequence ID" value="KAK3395327.1"/>
    <property type="molecule type" value="Genomic_DNA"/>
</dbReference>
<feature type="compositionally biased region" description="Low complexity" evidence="2">
    <location>
        <begin position="1497"/>
        <end position="1515"/>
    </location>
</feature>
<feature type="compositionally biased region" description="Acidic residues" evidence="2">
    <location>
        <begin position="188"/>
        <end position="198"/>
    </location>
</feature>
<dbReference type="InterPro" id="IPR009071">
    <property type="entry name" value="HMG_box_dom"/>
</dbReference>
<evidence type="ECO:0000313" key="4">
    <source>
        <dbReference type="EMBL" id="KAK3395327.1"/>
    </source>
</evidence>
<feature type="compositionally biased region" description="Polar residues" evidence="2">
    <location>
        <begin position="1676"/>
        <end position="1692"/>
    </location>
</feature>
<evidence type="ECO:0000256" key="1">
    <source>
        <dbReference type="PROSITE-ProRule" id="PRU00267"/>
    </source>
</evidence>
<proteinExistence type="predicted"/>
<feature type="compositionally biased region" description="Polar residues" evidence="2">
    <location>
        <begin position="947"/>
        <end position="974"/>
    </location>
</feature>
<feature type="compositionally biased region" description="Polar residues" evidence="2">
    <location>
        <begin position="41"/>
        <end position="58"/>
    </location>
</feature>
<feature type="compositionally biased region" description="Polar residues" evidence="2">
    <location>
        <begin position="2011"/>
        <end position="2026"/>
    </location>
</feature>
<keyword evidence="1" id="KW-0238">DNA-binding</keyword>
<feature type="region of interest" description="Disordered" evidence="2">
    <location>
        <begin position="222"/>
        <end position="249"/>
    </location>
</feature>
<evidence type="ECO:0000259" key="3">
    <source>
        <dbReference type="PROSITE" id="PS50118"/>
    </source>
</evidence>
<dbReference type="PANTHER" id="PTHR48125">
    <property type="entry name" value="LP07818P1"/>
    <property type="match status" value="1"/>
</dbReference>
<feature type="region of interest" description="Disordered" evidence="2">
    <location>
        <begin position="1467"/>
        <end position="1515"/>
    </location>
</feature>
<feature type="compositionally biased region" description="Low complexity" evidence="2">
    <location>
        <begin position="1762"/>
        <end position="1793"/>
    </location>
</feature>
<feature type="domain" description="HMG box" evidence="3">
    <location>
        <begin position="1512"/>
        <end position="1565"/>
    </location>
</feature>
<protein>
    <recommendedName>
        <fullName evidence="3">HMG box domain-containing protein</fullName>
    </recommendedName>
</protein>
<keyword evidence="1" id="KW-0539">Nucleus</keyword>
<reference evidence="4" key="2">
    <citation type="submission" date="2023-07" db="EMBL/GenBank/DDBJ databases">
        <authorList>
            <consortium name="Lawrence Berkeley National Laboratory"/>
            <person name="Haridas S."/>
            <person name="Hensen N."/>
            <person name="Bonometti L."/>
            <person name="Westerberg I."/>
            <person name="Brannstrom I.O."/>
            <person name="Guillou S."/>
            <person name="Cros-Aarteil S."/>
            <person name="Calhoun S."/>
            <person name="Kuo A."/>
            <person name="Mondo S."/>
            <person name="Pangilinan J."/>
            <person name="Riley R."/>
            <person name="LaButti K."/>
            <person name="Andreopoulos B."/>
            <person name="Lipzen A."/>
            <person name="Chen C."/>
            <person name="Yanf M."/>
            <person name="Daum C."/>
            <person name="Ng V."/>
            <person name="Clum A."/>
            <person name="Steindorff A."/>
            <person name="Ohm R."/>
            <person name="Martin F."/>
            <person name="Silar P."/>
            <person name="Natvig D."/>
            <person name="Lalanne C."/>
            <person name="Gautier V."/>
            <person name="Ament-velasquez S.L."/>
            <person name="Kruys A."/>
            <person name="Hutchinson M.I."/>
            <person name="Powell A.J."/>
            <person name="Barry K."/>
            <person name="Miller A.N."/>
            <person name="Grigoriev I.V."/>
            <person name="Debuchy R."/>
            <person name="Gladieux P."/>
            <person name="Thoren M.H."/>
            <person name="Johannesson H."/>
        </authorList>
    </citation>
    <scope>NUCLEOTIDE SEQUENCE</scope>
    <source>
        <strain evidence="4">FGSC 1904</strain>
    </source>
</reference>
<dbReference type="InterPro" id="IPR036910">
    <property type="entry name" value="HMG_box_dom_sf"/>
</dbReference>
<dbReference type="SUPFAM" id="SSF47095">
    <property type="entry name" value="HMG-box"/>
    <property type="match status" value="2"/>
</dbReference>
<comment type="caution">
    <text evidence="4">The sequence shown here is derived from an EMBL/GenBank/DDBJ whole genome shotgun (WGS) entry which is preliminary data.</text>
</comment>
<feature type="compositionally biased region" description="Low complexity" evidence="2">
    <location>
        <begin position="71"/>
        <end position="85"/>
    </location>
</feature>
<feature type="compositionally biased region" description="Pro residues" evidence="2">
    <location>
        <begin position="235"/>
        <end position="248"/>
    </location>
</feature>
<feature type="compositionally biased region" description="Polar residues" evidence="2">
    <location>
        <begin position="14"/>
        <end position="23"/>
    </location>
</feature>
<dbReference type="Gene3D" id="1.10.30.10">
    <property type="entry name" value="High mobility group box domain"/>
    <property type="match status" value="3"/>
</dbReference>
<evidence type="ECO:0000256" key="2">
    <source>
        <dbReference type="SAM" id="MobiDB-lite"/>
    </source>
</evidence>